<dbReference type="Proteomes" id="UP000004994">
    <property type="component" value="Chromosome 4"/>
</dbReference>
<dbReference type="PaxDb" id="4081-Solyc04g077110.2.1"/>
<reference evidence="1" key="2">
    <citation type="submission" date="2019-01" db="UniProtKB">
        <authorList>
            <consortium name="EnsemblPlants"/>
        </authorList>
    </citation>
    <scope>IDENTIFICATION</scope>
    <source>
        <strain evidence="1">cv. Heinz 1706</strain>
    </source>
</reference>
<sequence length="145" mass="16011">MQDSWLSLAVASLFRFCPNMQGSWLSPAVASFFKFISQCHRSATCWYVNQIFHVDVDLESSFGGQLDTRIISRWYPPCGATGKSSQLYPVNSAKILSKLMVRILFISIEYLLGRGNTQLDQLKSPDTVGLSSLSVDSSQTTGSSS</sequence>
<dbReference type="InParanoid" id="A0A3Q7G9E4"/>
<organism evidence="1">
    <name type="scientific">Solanum lycopersicum</name>
    <name type="common">Tomato</name>
    <name type="synonym">Lycopersicon esculentum</name>
    <dbReference type="NCBI Taxonomy" id="4081"/>
    <lineage>
        <taxon>Eukaryota</taxon>
        <taxon>Viridiplantae</taxon>
        <taxon>Streptophyta</taxon>
        <taxon>Embryophyta</taxon>
        <taxon>Tracheophyta</taxon>
        <taxon>Spermatophyta</taxon>
        <taxon>Magnoliopsida</taxon>
        <taxon>eudicotyledons</taxon>
        <taxon>Gunneridae</taxon>
        <taxon>Pentapetalae</taxon>
        <taxon>asterids</taxon>
        <taxon>lamiids</taxon>
        <taxon>Solanales</taxon>
        <taxon>Solanaceae</taxon>
        <taxon>Solanoideae</taxon>
        <taxon>Solaneae</taxon>
        <taxon>Solanum</taxon>
        <taxon>Solanum subgen. Lycopersicon</taxon>
    </lineage>
</organism>
<evidence type="ECO:0000313" key="1">
    <source>
        <dbReference type="EnsemblPlants" id="Solyc04g077110.3.1"/>
    </source>
</evidence>
<dbReference type="Gramene" id="Solyc04g077110.3.1">
    <property type="protein sequence ID" value="Solyc04g077110.3.1"/>
    <property type="gene ID" value="Solyc04g077110.3"/>
</dbReference>
<keyword evidence="2" id="KW-1185">Reference proteome</keyword>
<proteinExistence type="predicted"/>
<dbReference type="STRING" id="4081.A0A3Q7G9E4"/>
<evidence type="ECO:0000313" key="2">
    <source>
        <dbReference type="Proteomes" id="UP000004994"/>
    </source>
</evidence>
<dbReference type="AlphaFoldDB" id="A0A3Q7G9E4"/>
<accession>A0A3Q7G9E4</accession>
<name>A0A3Q7G9E4_SOLLC</name>
<dbReference type="EnsemblPlants" id="Solyc04g077110.3.1">
    <property type="protein sequence ID" value="Solyc04g077110.3.1"/>
    <property type="gene ID" value="Solyc04g077110.3"/>
</dbReference>
<reference evidence="1" key="1">
    <citation type="journal article" date="2012" name="Nature">
        <title>The tomato genome sequence provides insights into fleshy fruit evolution.</title>
        <authorList>
            <consortium name="Tomato Genome Consortium"/>
        </authorList>
    </citation>
    <scope>NUCLEOTIDE SEQUENCE [LARGE SCALE GENOMIC DNA]</scope>
    <source>
        <strain evidence="1">cv. Heinz 1706</strain>
    </source>
</reference>
<protein>
    <submittedName>
        <fullName evidence="1">Uncharacterized protein</fullName>
    </submittedName>
</protein>